<dbReference type="EMBL" id="JBHSQB010000009">
    <property type="protein sequence ID" value="MFC6097331.1"/>
    <property type="molecule type" value="Genomic_DNA"/>
</dbReference>
<dbReference type="InterPro" id="IPR050902">
    <property type="entry name" value="ABC_Transporter_SBP"/>
</dbReference>
<dbReference type="PROSITE" id="PS50983">
    <property type="entry name" value="FE_B12_PBP"/>
    <property type="match status" value="1"/>
</dbReference>
<accession>A0ABW1PQU3</accession>
<dbReference type="RefSeq" id="WP_379792266.1">
    <property type="nucleotide sequence ID" value="NZ_JBHSQB010000009.1"/>
</dbReference>
<dbReference type="Gene3D" id="3.40.50.1980">
    <property type="entry name" value="Nitrogenase molybdenum iron protein domain"/>
    <property type="match status" value="2"/>
</dbReference>
<dbReference type="SUPFAM" id="SSF53807">
    <property type="entry name" value="Helical backbone' metal receptor"/>
    <property type="match status" value="1"/>
</dbReference>
<dbReference type="PANTHER" id="PTHR30535:SF4">
    <property type="entry name" value="HEMIN-BINDING PERIPLASMIC PROTEIN HMUT"/>
    <property type="match status" value="1"/>
</dbReference>
<comment type="caution">
    <text evidence="2">The sequence shown here is derived from an EMBL/GenBank/DDBJ whole genome shotgun (WGS) entry which is preliminary data.</text>
</comment>
<reference evidence="3" key="1">
    <citation type="journal article" date="2019" name="Int. J. Syst. Evol. Microbiol.">
        <title>The Global Catalogue of Microorganisms (GCM) 10K type strain sequencing project: providing services to taxonomists for standard genome sequencing and annotation.</title>
        <authorList>
            <consortium name="The Broad Institute Genomics Platform"/>
            <consortium name="The Broad Institute Genome Sequencing Center for Infectious Disease"/>
            <person name="Wu L."/>
            <person name="Ma J."/>
        </authorList>
    </citation>
    <scope>NUCLEOTIDE SEQUENCE [LARGE SCALE GENOMIC DNA]</scope>
    <source>
        <strain evidence="3">CCUG 49679</strain>
    </source>
</reference>
<dbReference type="Proteomes" id="UP001596287">
    <property type="component" value="Unassembled WGS sequence"/>
</dbReference>
<dbReference type="PANTHER" id="PTHR30535">
    <property type="entry name" value="VITAMIN B12-BINDING PROTEIN"/>
    <property type="match status" value="1"/>
</dbReference>
<name>A0ABW1PQU3_9FLAO</name>
<proteinExistence type="predicted"/>
<organism evidence="2 3">
    <name type="scientific">Flavobacterium qiangtangense</name>
    <dbReference type="NCBI Taxonomy" id="1442595"/>
    <lineage>
        <taxon>Bacteria</taxon>
        <taxon>Pseudomonadati</taxon>
        <taxon>Bacteroidota</taxon>
        <taxon>Flavobacteriia</taxon>
        <taxon>Flavobacteriales</taxon>
        <taxon>Flavobacteriaceae</taxon>
        <taxon>Flavobacterium</taxon>
    </lineage>
</organism>
<evidence type="ECO:0000259" key="1">
    <source>
        <dbReference type="PROSITE" id="PS50983"/>
    </source>
</evidence>
<dbReference type="Pfam" id="PF01497">
    <property type="entry name" value="Peripla_BP_2"/>
    <property type="match status" value="1"/>
</dbReference>
<dbReference type="InterPro" id="IPR002491">
    <property type="entry name" value="ABC_transptr_periplasmic_BD"/>
</dbReference>
<protein>
    <submittedName>
        <fullName evidence="2">Hemin ABC transporter substrate-binding protein</fullName>
    </submittedName>
</protein>
<dbReference type="PROSITE" id="PS51257">
    <property type="entry name" value="PROKAR_LIPOPROTEIN"/>
    <property type="match status" value="1"/>
</dbReference>
<feature type="domain" description="Fe/B12 periplasmic-binding" evidence="1">
    <location>
        <begin position="39"/>
        <end position="290"/>
    </location>
</feature>
<evidence type="ECO:0000313" key="3">
    <source>
        <dbReference type="Proteomes" id="UP001596287"/>
    </source>
</evidence>
<sequence length="290" mass="30585">MKKISILLVAIVSLATFSCKKEETKVEETSVEAKTEAHKIVSLNGAVTEIVAALGHEKEIIGVDVTSTYPENIKTTAKDLGHVRSISIESIIALKPTVILATEKDLSPELAEKIKGAGIEAHIFKQDFTTEGSKKLIADVAGVLKHADFKALTDKIDADLAKVQPIAKAPKVLFIYARGNVCMVAGTNTPIEKTIALAGGQNAITEFEDYKPMTPESLVKANPDVFLLFTSGLESLGGVDGLLKIQGVSQTNAGKNKKVIALDGALISGFGPRVGEGAAALNAELVKAVK</sequence>
<gene>
    <name evidence="2" type="ORF">ACFPVY_11815</name>
</gene>
<evidence type="ECO:0000313" key="2">
    <source>
        <dbReference type="EMBL" id="MFC6097331.1"/>
    </source>
</evidence>
<keyword evidence="3" id="KW-1185">Reference proteome</keyword>